<dbReference type="GO" id="GO:0005886">
    <property type="term" value="C:plasma membrane"/>
    <property type="evidence" value="ECO:0007669"/>
    <property type="project" value="TreeGrafter"/>
</dbReference>
<proteinExistence type="predicted"/>
<comment type="subcellular location">
    <subcellularLocation>
        <location evidence="1">Membrane</location>
        <topology evidence="1">Multi-pass membrane protein</topology>
    </subcellularLocation>
</comment>
<keyword evidence="4 6" id="KW-0472">Membrane</keyword>
<dbReference type="GO" id="GO:0072659">
    <property type="term" value="P:protein localization to plasma membrane"/>
    <property type="evidence" value="ECO:0007669"/>
    <property type="project" value="TreeGrafter"/>
</dbReference>
<feature type="transmembrane region" description="Helical" evidence="6">
    <location>
        <begin position="42"/>
        <end position="61"/>
    </location>
</feature>
<feature type="domain" description="MARVEL" evidence="7">
    <location>
        <begin position="6"/>
        <end position="141"/>
    </location>
</feature>
<dbReference type="AlphaFoldDB" id="A0A376BAD2"/>
<feature type="transmembrane region" description="Helical" evidence="6">
    <location>
        <begin position="67"/>
        <end position="93"/>
    </location>
</feature>
<dbReference type="Proteomes" id="UP000262825">
    <property type="component" value="Unassembled WGS sequence"/>
</dbReference>
<dbReference type="EMBL" id="UFAJ01000750">
    <property type="protein sequence ID" value="SSD61539.1"/>
    <property type="molecule type" value="Genomic_DNA"/>
</dbReference>
<keyword evidence="2 6" id="KW-0812">Transmembrane</keyword>
<feature type="region of interest" description="Disordered" evidence="5">
    <location>
        <begin position="167"/>
        <end position="189"/>
    </location>
</feature>
<dbReference type="PANTHER" id="PTHR28165">
    <property type="entry name" value="NON-CLASSICAL EXPORT PROTEIN 2-RELATED"/>
    <property type="match status" value="1"/>
</dbReference>
<feature type="transmembrane region" description="Helical" evidence="6">
    <location>
        <begin position="12"/>
        <end position="30"/>
    </location>
</feature>
<dbReference type="InterPro" id="IPR008253">
    <property type="entry name" value="Marvel"/>
</dbReference>
<protein>
    <submittedName>
        <fullName evidence="8">Related to Non-classical export protein 2</fullName>
    </submittedName>
</protein>
<keyword evidence="9" id="KW-1185">Reference proteome</keyword>
<dbReference type="Pfam" id="PF01284">
    <property type="entry name" value="MARVEL"/>
    <property type="match status" value="1"/>
</dbReference>
<dbReference type="GO" id="GO:0070941">
    <property type="term" value="P:eisosome assembly"/>
    <property type="evidence" value="ECO:0007669"/>
    <property type="project" value="TreeGrafter"/>
</dbReference>
<dbReference type="PANTHER" id="PTHR28165:SF1">
    <property type="entry name" value="NON-CLASSICAL EXPORT PROTEIN 2-RELATED"/>
    <property type="match status" value="1"/>
</dbReference>
<evidence type="ECO:0000313" key="8">
    <source>
        <dbReference type="EMBL" id="SSD61539.1"/>
    </source>
</evidence>
<evidence type="ECO:0000256" key="4">
    <source>
        <dbReference type="ARBA" id="ARBA00023136"/>
    </source>
</evidence>
<evidence type="ECO:0000313" key="9">
    <source>
        <dbReference type="Proteomes" id="UP000262825"/>
    </source>
</evidence>
<gene>
    <name evidence="8" type="ORF">SCODWIG_03300</name>
</gene>
<feature type="transmembrane region" description="Helical" evidence="6">
    <location>
        <begin position="128"/>
        <end position="153"/>
    </location>
</feature>
<keyword evidence="3 6" id="KW-1133">Transmembrane helix</keyword>
<sequence>MLSIVDNSLRVVNFMFLVIILGLIGSLIATSESGNHSPRVNFCIFTAAFGLLFDSFYAILANFFTAFAWPIILVVLDFLNFVFTFAAATALAVGTRTHSCTNQSYLDSNSIMQGSTDRCRKAQASTAFLYFSFFIFLVKLIMDLISLVTTGAFGSFGGGLGRKRTTAPVGGIPTGGVPTTSGGPTISQV</sequence>
<accession>A0A376BAD2</accession>
<evidence type="ECO:0000256" key="1">
    <source>
        <dbReference type="ARBA" id="ARBA00004141"/>
    </source>
</evidence>
<dbReference type="InterPro" id="IPR052649">
    <property type="entry name" value="NCE102-like"/>
</dbReference>
<name>A0A376BAD2_9ASCO</name>
<reference evidence="9" key="1">
    <citation type="submission" date="2018-06" db="EMBL/GenBank/DDBJ databases">
        <authorList>
            <person name="Guldener U."/>
        </authorList>
    </citation>
    <scope>NUCLEOTIDE SEQUENCE [LARGE SCALE GENOMIC DNA]</scope>
    <source>
        <strain evidence="9">UTAD17</strain>
    </source>
</reference>
<dbReference type="OrthoDB" id="5423111at2759"/>
<evidence type="ECO:0000256" key="6">
    <source>
        <dbReference type="SAM" id="Phobius"/>
    </source>
</evidence>
<evidence type="ECO:0000256" key="2">
    <source>
        <dbReference type="ARBA" id="ARBA00022692"/>
    </source>
</evidence>
<evidence type="ECO:0000259" key="7">
    <source>
        <dbReference type="Pfam" id="PF01284"/>
    </source>
</evidence>
<dbReference type="VEuPathDB" id="FungiDB:SCODWIG_03300"/>
<evidence type="ECO:0000256" key="3">
    <source>
        <dbReference type="ARBA" id="ARBA00022989"/>
    </source>
</evidence>
<organism evidence="8 9">
    <name type="scientific">Saccharomycodes ludwigii</name>
    <dbReference type="NCBI Taxonomy" id="36035"/>
    <lineage>
        <taxon>Eukaryota</taxon>
        <taxon>Fungi</taxon>
        <taxon>Dikarya</taxon>
        <taxon>Ascomycota</taxon>
        <taxon>Saccharomycotina</taxon>
        <taxon>Saccharomycetes</taxon>
        <taxon>Saccharomycodales</taxon>
        <taxon>Saccharomycodaceae</taxon>
        <taxon>Saccharomycodes</taxon>
    </lineage>
</organism>
<evidence type="ECO:0000256" key="5">
    <source>
        <dbReference type="SAM" id="MobiDB-lite"/>
    </source>
</evidence>
<dbReference type="GO" id="GO:0032126">
    <property type="term" value="C:eisosome"/>
    <property type="evidence" value="ECO:0007669"/>
    <property type="project" value="TreeGrafter"/>
</dbReference>